<keyword evidence="1" id="KW-0732">Signal</keyword>
<sequence length="186" mass="20568">MAVVAGLLVGGCSSSSSAASELTQPLAVEQKQAEAEPKVVLDENFLKSLEKNEINGFPIAIGMKKEEVISRYGKVTKEDFWNGGIYHSFEKLEGGAVLFDGKDRVYGIELEAQRLSETNLEAIIKKVGKPSEQGMSDLSEQYVIYYEAADNLVRIYAADEKLPAGKVRNADRMIIFNKKLYDEAPR</sequence>
<dbReference type="EMBL" id="SZNK01000001">
    <property type="protein sequence ID" value="TKI59406.1"/>
    <property type="molecule type" value="Genomic_DNA"/>
</dbReference>
<proteinExistence type="predicted"/>
<evidence type="ECO:0000256" key="1">
    <source>
        <dbReference type="SAM" id="SignalP"/>
    </source>
</evidence>
<dbReference type="Proteomes" id="UP000307841">
    <property type="component" value="Unassembled WGS sequence"/>
</dbReference>
<name>A0A4U2YEN1_9BACL</name>
<dbReference type="AlphaFoldDB" id="A0A4U2YEN1"/>
<protein>
    <recommendedName>
        <fullName evidence="4">DUF4309 domain-containing protein</fullName>
    </recommendedName>
</protein>
<gene>
    <name evidence="2" type="ORF">E8L90_25515</name>
</gene>
<comment type="caution">
    <text evidence="2">The sequence shown here is derived from an EMBL/GenBank/DDBJ whole genome shotgun (WGS) entry which is preliminary data.</text>
</comment>
<evidence type="ECO:0008006" key="4">
    <source>
        <dbReference type="Google" id="ProtNLM"/>
    </source>
</evidence>
<feature type="signal peptide" evidence="1">
    <location>
        <begin position="1"/>
        <end position="18"/>
    </location>
</feature>
<evidence type="ECO:0000313" key="2">
    <source>
        <dbReference type="EMBL" id="TKI59406.1"/>
    </source>
</evidence>
<dbReference type="OrthoDB" id="2466328at2"/>
<feature type="chain" id="PRO_5021011446" description="DUF4309 domain-containing protein" evidence="1">
    <location>
        <begin position="19"/>
        <end position="186"/>
    </location>
</feature>
<keyword evidence="3" id="KW-1185">Reference proteome</keyword>
<evidence type="ECO:0000313" key="3">
    <source>
        <dbReference type="Proteomes" id="UP000307841"/>
    </source>
</evidence>
<accession>A0A4U2YEN1</accession>
<organism evidence="2 3">
    <name type="scientific">Brevibacillus antibioticus</name>
    <dbReference type="NCBI Taxonomy" id="2570228"/>
    <lineage>
        <taxon>Bacteria</taxon>
        <taxon>Bacillati</taxon>
        <taxon>Bacillota</taxon>
        <taxon>Bacilli</taxon>
        <taxon>Bacillales</taxon>
        <taxon>Paenibacillaceae</taxon>
        <taxon>Brevibacillus</taxon>
    </lineage>
</organism>
<reference evidence="2 3" key="1">
    <citation type="submission" date="2019-04" db="EMBL/GenBank/DDBJ databases">
        <title>Whole genome sequencing of Brevibacillus sp. TGS2-1.</title>
        <authorList>
            <person name="Choi A."/>
        </authorList>
    </citation>
    <scope>NUCLEOTIDE SEQUENCE [LARGE SCALE GENOMIC DNA]</scope>
    <source>
        <strain evidence="2 3">TGS2-1</strain>
    </source>
</reference>